<keyword evidence="14" id="KW-1185">Reference proteome</keyword>
<dbReference type="GO" id="GO:0016020">
    <property type="term" value="C:membrane"/>
    <property type="evidence" value="ECO:0007669"/>
    <property type="project" value="UniProtKB-SubCell"/>
</dbReference>
<dbReference type="CDD" id="cd03784">
    <property type="entry name" value="GT1_Gtf-like"/>
    <property type="match status" value="1"/>
</dbReference>
<keyword evidence="9" id="KW-0325">Glycoprotein</keyword>
<name>A0A0M3K6X1_ANISI</name>
<dbReference type="GO" id="GO:0015020">
    <property type="term" value="F:glucuronosyltransferase activity"/>
    <property type="evidence" value="ECO:0007669"/>
    <property type="project" value="UniProtKB-EC"/>
</dbReference>
<proteinExistence type="inferred from homology"/>
<keyword evidence="3 11" id="KW-0328">Glycosyltransferase</keyword>
<organism evidence="15">
    <name type="scientific">Anisakis simplex</name>
    <name type="common">Herring worm</name>
    <dbReference type="NCBI Taxonomy" id="6269"/>
    <lineage>
        <taxon>Eukaryota</taxon>
        <taxon>Metazoa</taxon>
        <taxon>Ecdysozoa</taxon>
        <taxon>Nematoda</taxon>
        <taxon>Chromadorea</taxon>
        <taxon>Rhabditida</taxon>
        <taxon>Spirurina</taxon>
        <taxon>Ascaridomorpha</taxon>
        <taxon>Ascaridoidea</taxon>
        <taxon>Anisakidae</taxon>
        <taxon>Anisakis</taxon>
        <taxon>Anisakis simplex complex</taxon>
    </lineage>
</organism>
<dbReference type="EC" id="2.4.1.17" evidence="12"/>
<dbReference type="WBParaSite" id="ASIM_0001671201-mRNA-1">
    <property type="protein sequence ID" value="ASIM_0001671201-mRNA-1"/>
    <property type="gene ID" value="ASIM_0001671201"/>
</dbReference>
<dbReference type="SUPFAM" id="SSF53756">
    <property type="entry name" value="UDP-Glycosyltransferase/glycogen phosphorylase"/>
    <property type="match status" value="1"/>
</dbReference>
<evidence type="ECO:0000256" key="5">
    <source>
        <dbReference type="ARBA" id="ARBA00022692"/>
    </source>
</evidence>
<dbReference type="FunFam" id="3.40.50.2000:FF:000118">
    <property type="entry name" value="UDP-glucuronosyltransferase"/>
    <property type="match status" value="1"/>
</dbReference>
<sequence>MAILLAHDGHRVTVFSEVLEPGFELNGAVDNVQVKSPNSLAKQIRELFRIVMRLVKKFDWNTKNLKMMKFPTICSHFSDLFITHSMLKSLSRNPVTEPNYYSRLDLLNRHPLSFLCRLITARDALIEQMSVLILGDRFIKRSANKLAIDTGFSKLFSVRSSYSTRQKTKHSSITFVDYFDKPYWPTAISNSIVFTTPPCDVPQPLSNEIKQFVDDPRSKGTIYMAFGSLVNWATAPDNVIQSFIDAFNSLHDYRIIWTSGEKLPLQLRTHIKTLSWAPQAALLHHNRTKLFITHAGLKSLKESICASVPIVAVPFFADQMKNSLIAKNLGFAEIIHKRRITSTVVLNTLRLMLEGDSYRERILSVCYFKISVNLNDDN</sequence>
<dbReference type="InterPro" id="IPR035595">
    <property type="entry name" value="UDP_glycos_trans_CS"/>
</dbReference>
<keyword evidence="6" id="KW-0732">Signal</keyword>
<dbReference type="Proteomes" id="UP000267096">
    <property type="component" value="Unassembled WGS sequence"/>
</dbReference>
<protein>
    <recommendedName>
        <fullName evidence="12">UDP-glucuronosyltransferase</fullName>
        <ecNumber evidence="12">2.4.1.17</ecNumber>
    </recommendedName>
</protein>
<keyword evidence="4 11" id="KW-0808">Transferase</keyword>
<reference evidence="13 14" key="2">
    <citation type="submission" date="2018-11" db="EMBL/GenBank/DDBJ databases">
        <authorList>
            <consortium name="Pathogen Informatics"/>
        </authorList>
    </citation>
    <scope>NUCLEOTIDE SEQUENCE [LARGE SCALE GENOMIC DNA]</scope>
</reference>
<keyword evidence="5" id="KW-0812">Transmembrane</keyword>
<dbReference type="OrthoDB" id="5835829at2759"/>
<evidence type="ECO:0000256" key="3">
    <source>
        <dbReference type="ARBA" id="ARBA00022676"/>
    </source>
</evidence>
<evidence type="ECO:0000313" key="14">
    <source>
        <dbReference type="Proteomes" id="UP000267096"/>
    </source>
</evidence>
<evidence type="ECO:0000256" key="1">
    <source>
        <dbReference type="ARBA" id="ARBA00004167"/>
    </source>
</evidence>
<dbReference type="PANTHER" id="PTHR48043">
    <property type="entry name" value="EG:EG0003.4 PROTEIN-RELATED"/>
    <property type="match status" value="1"/>
</dbReference>
<dbReference type="InterPro" id="IPR002213">
    <property type="entry name" value="UDP_glucos_trans"/>
</dbReference>
<dbReference type="PANTHER" id="PTHR48043:SF119">
    <property type="entry name" value="UDP-GLUCURONOSYLTRANSFERASE"/>
    <property type="match status" value="1"/>
</dbReference>
<reference evidence="15" key="1">
    <citation type="submission" date="2017-02" db="UniProtKB">
        <authorList>
            <consortium name="WormBaseParasite"/>
        </authorList>
    </citation>
    <scope>IDENTIFICATION</scope>
</reference>
<accession>A0A0M3K6X1</accession>
<dbReference type="EMBL" id="UYRR01032820">
    <property type="protein sequence ID" value="VDK56899.1"/>
    <property type="molecule type" value="Genomic_DNA"/>
</dbReference>
<comment type="subcellular location">
    <subcellularLocation>
        <location evidence="1 12">Membrane</location>
        <topology evidence="1 12">Single-pass membrane protein</topology>
    </subcellularLocation>
</comment>
<keyword evidence="7" id="KW-1133">Transmembrane helix</keyword>
<evidence type="ECO:0000256" key="2">
    <source>
        <dbReference type="ARBA" id="ARBA00009995"/>
    </source>
</evidence>
<dbReference type="PROSITE" id="PS00375">
    <property type="entry name" value="UDPGT"/>
    <property type="match status" value="1"/>
</dbReference>
<evidence type="ECO:0000313" key="13">
    <source>
        <dbReference type="EMBL" id="VDK56899.1"/>
    </source>
</evidence>
<dbReference type="InterPro" id="IPR050271">
    <property type="entry name" value="UDP-glycosyltransferase"/>
</dbReference>
<evidence type="ECO:0000256" key="10">
    <source>
        <dbReference type="ARBA" id="ARBA00047475"/>
    </source>
</evidence>
<evidence type="ECO:0000256" key="7">
    <source>
        <dbReference type="ARBA" id="ARBA00022989"/>
    </source>
</evidence>
<evidence type="ECO:0000256" key="12">
    <source>
        <dbReference type="RuleBase" id="RU362059"/>
    </source>
</evidence>
<evidence type="ECO:0000256" key="6">
    <source>
        <dbReference type="ARBA" id="ARBA00022729"/>
    </source>
</evidence>
<evidence type="ECO:0000256" key="9">
    <source>
        <dbReference type="ARBA" id="ARBA00023180"/>
    </source>
</evidence>
<evidence type="ECO:0000313" key="15">
    <source>
        <dbReference type="WBParaSite" id="ASIM_0001671201-mRNA-1"/>
    </source>
</evidence>
<dbReference type="Gene3D" id="3.40.50.2000">
    <property type="entry name" value="Glycogen Phosphorylase B"/>
    <property type="match status" value="1"/>
</dbReference>
<gene>
    <name evidence="13" type="ORF">ASIM_LOCUS16119</name>
</gene>
<comment type="catalytic activity">
    <reaction evidence="10 12">
        <text>glucuronate acceptor + UDP-alpha-D-glucuronate = acceptor beta-D-glucuronoside + UDP + H(+)</text>
        <dbReference type="Rhea" id="RHEA:21032"/>
        <dbReference type="ChEBI" id="CHEBI:15378"/>
        <dbReference type="ChEBI" id="CHEBI:58052"/>
        <dbReference type="ChEBI" id="CHEBI:58223"/>
        <dbReference type="ChEBI" id="CHEBI:132367"/>
        <dbReference type="ChEBI" id="CHEBI:132368"/>
        <dbReference type="EC" id="2.4.1.17"/>
    </reaction>
</comment>
<keyword evidence="8" id="KW-0472">Membrane</keyword>
<evidence type="ECO:0000256" key="8">
    <source>
        <dbReference type="ARBA" id="ARBA00023136"/>
    </source>
</evidence>
<comment type="similarity">
    <text evidence="2 11">Belongs to the UDP-glycosyltransferase family.</text>
</comment>
<evidence type="ECO:0000256" key="11">
    <source>
        <dbReference type="RuleBase" id="RU003718"/>
    </source>
</evidence>
<dbReference type="Pfam" id="PF00201">
    <property type="entry name" value="UDPGT"/>
    <property type="match status" value="1"/>
</dbReference>
<dbReference type="AlphaFoldDB" id="A0A0M3K6X1"/>
<evidence type="ECO:0000256" key="4">
    <source>
        <dbReference type="ARBA" id="ARBA00022679"/>
    </source>
</evidence>